<reference evidence="4 5" key="1">
    <citation type="journal article" date="2019" name="Int. J. Syst. Evol. Microbiol.">
        <title>The Global Catalogue of Microorganisms (GCM) 10K type strain sequencing project: providing services to taxonomists for standard genome sequencing and annotation.</title>
        <authorList>
            <consortium name="The Broad Institute Genomics Platform"/>
            <consortium name="The Broad Institute Genome Sequencing Center for Infectious Disease"/>
            <person name="Wu L."/>
            <person name="Ma J."/>
        </authorList>
    </citation>
    <scope>NUCLEOTIDE SEQUENCE [LARGE SCALE GENOMIC DNA]</scope>
    <source>
        <strain evidence="4 5">CGMCC 1.12563</strain>
    </source>
</reference>
<dbReference type="PANTHER" id="PTHR42202:SF1">
    <property type="entry name" value="GTP CYCLOHYDROLASE III"/>
    <property type="match status" value="1"/>
</dbReference>
<dbReference type="Proteomes" id="UP001597187">
    <property type="component" value="Unassembled WGS sequence"/>
</dbReference>
<evidence type="ECO:0000256" key="2">
    <source>
        <dbReference type="HAMAP-Rule" id="MF_00608"/>
    </source>
</evidence>
<dbReference type="InterPro" id="IPR043128">
    <property type="entry name" value="Rev_trsase/Diguanyl_cyclase"/>
</dbReference>
<evidence type="ECO:0000256" key="3">
    <source>
        <dbReference type="PIRNR" id="PIRNR009265"/>
    </source>
</evidence>
<keyword evidence="2" id="KW-0547">Nucleotide-binding</keyword>
<name>A0ABD6AX14_9EURY</name>
<evidence type="ECO:0000256" key="1">
    <source>
        <dbReference type="ARBA" id="ARBA00022801"/>
    </source>
</evidence>
<dbReference type="EC" id="3.5.4.29" evidence="2 3"/>
<evidence type="ECO:0000313" key="5">
    <source>
        <dbReference type="Proteomes" id="UP001597187"/>
    </source>
</evidence>
<dbReference type="Gene3D" id="3.30.70.270">
    <property type="match status" value="1"/>
</dbReference>
<dbReference type="GO" id="GO:0043740">
    <property type="term" value="F:GTP cyclohydrolase IIa activity"/>
    <property type="evidence" value="ECO:0007669"/>
    <property type="project" value="UniProtKB-UniRule"/>
</dbReference>
<sequence length="250" mass="26771">MIQTTLVQLDNYGPWTVTPEPRAEMCLQALQARLYADLAEAVGHRNGYAFYTRGDNMISVTNGIGREAHAEIQSSLAVQYPVTTSMAIGTGATPKEAVDDASALMQSAGGAQSPNREMVVAGTSAPPSTDQHLSVAHFDVIDVTGRYTDRMGAFETYRTIERGYSSLMDHLYTAHGALSFFVGGDNVVALCPSLPQVAYREALEHVREATGVTLQVGVGTGATATEAGMAAKHGLERCRKETVRITMARD</sequence>
<evidence type="ECO:0000313" key="4">
    <source>
        <dbReference type="EMBL" id="MFD1514055.1"/>
    </source>
</evidence>
<protein>
    <recommendedName>
        <fullName evidence="2 3">GTP cyclohydrolase III</fullName>
        <ecNumber evidence="2 3">3.5.4.29</ecNumber>
    </recommendedName>
</protein>
<dbReference type="AlphaFoldDB" id="A0ABD6AX14"/>
<dbReference type="InterPro" id="IPR029787">
    <property type="entry name" value="Nucleotide_cyclase"/>
</dbReference>
<accession>A0ABD6AX14</accession>
<keyword evidence="1 2" id="KW-0378">Hydrolase</keyword>
<gene>
    <name evidence="2" type="primary">gch3</name>
    <name evidence="4" type="ORF">ACFSBT_12265</name>
</gene>
<dbReference type="Pfam" id="PF05165">
    <property type="entry name" value="GCH_III"/>
    <property type="match status" value="1"/>
</dbReference>
<comment type="catalytic activity">
    <reaction evidence="2 3">
        <text>GTP + 3 H2O = 2-amino-5-formylamino-6-(5-phospho-D-ribosylamino)pyrimidin-4(3H)-one + 2 phosphate + 2 H(+)</text>
        <dbReference type="Rhea" id="RHEA:22468"/>
        <dbReference type="ChEBI" id="CHEBI:15377"/>
        <dbReference type="ChEBI" id="CHEBI:15378"/>
        <dbReference type="ChEBI" id="CHEBI:37565"/>
        <dbReference type="ChEBI" id="CHEBI:43474"/>
        <dbReference type="ChEBI" id="CHEBI:57258"/>
        <dbReference type="EC" id="3.5.4.29"/>
    </reaction>
</comment>
<dbReference type="HAMAP" id="MF_00608">
    <property type="entry name" value="GTP_cyclohydro_3"/>
    <property type="match status" value="1"/>
</dbReference>
<dbReference type="RefSeq" id="WP_250874009.1">
    <property type="nucleotide sequence ID" value="NZ_JALXFV010000005.1"/>
</dbReference>
<dbReference type="GO" id="GO:0005525">
    <property type="term" value="F:GTP binding"/>
    <property type="evidence" value="ECO:0007669"/>
    <property type="project" value="UniProtKB-KW"/>
</dbReference>
<dbReference type="PANTHER" id="PTHR42202">
    <property type="entry name" value="GTP CYCLOHYDROLASE III"/>
    <property type="match status" value="1"/>
</dbReference>
<dbReference type="PIRSF" id="PIRSF009265">
    <property type="entry name" value="GTP_cyclohydro_3"/>
    <property type="match status" value="1"/>
</dbReference>
<dbReference type="NCBIfam" id="NF002587">
    <property type="entry name" value="PRK02240.1"/>
    <property type="match status" value="1"/>
</dbReference>
<proteinExistence type="inferred from homology"/>
<comment type="similarity">
    <text evidence="2 3">Belongs to the archaeal-type GTP cyclohydrolase family.</text>
</comment>
<dbReference type="EMBL" id="JBHUDC010000005">
    <property type="protein sequence ID" value="MFD1514055.1"/>
    <property type="molecule type" value="Genomic_DNA"/>
</dbReference>
<comment type="caution">
    <text evidence="4">The sequence shown here is derived from an EMBL/GenBank/DDBJ whole genome shotgun (WGS) entry which is preliminary data.</text>
</comment>
<dbReference type="InterPro" id="IPR007839">
    <property type="entry name" value="GTP_CycHdrlase_3"/>
</dbReference>
<dbReference type="Gene3D" id="3.30.70.1230">
    <property type="entry name" value="Nucleotide cyclase"/>
    <property type="match status" value="1"/>
</dbReference>
<keyword evidence="2" id="KW-0342">GTP-binding</keyword>
<organism evidence="4 5">
    <name type="scientific">Halomarina rubra</name>
    <dbReference type="NCBI Taxonomy" id="2071873"/>
    <lineage>
        <taxon>Archaea</taxon>
        <taxon>Methanobacteriati</taxon>
        <taxon>Methanobacteriota</taxon>
        <taxon>Stenosarchaea group</taxon>
        <taxon>Halobacteria</taxon>
        <taxon>Halobacteriales</taxon>
        <taxon>Natronomonadaceae</taxon>
        <taxon>Halomarina</taxon>
    </lineage>
</organism>
<keyword evidence="5" id="KW-1185">Reference proteome</keyword>
<comment type="function">
    <text evidence="2 3">Catalyzes the formation of 2-amino-5-formylamino-6-ribofuranosylamino-4(3H)-pyrimidinone ribonucleotide monophosphate and inorganic phosphate from GTP. Also has an independent pyrophosphate phosphohydrolase activity.</text>
</comment>